<name>A0ABU3N273_9SPHN</name>
<dbReference type="PANTHER" id="PTHR11086">
    <property type="entry name" value="DEOXYCYTIDYLATE DEAMINASE-RELATED"/>
    <property type="match status" value="1"/>
</dbReference>
<evidence type="ECO:0000256" key="1">
    <source>
        <dbReference type="ARBA" id="ARBA00022801"/>
    </source>
</evidence>
<dbReference type="Pfam" id="PF00383">
    <property type="entry name" value="dCMP_cyt_deam_1"/>
    <property type="match status" value="1"/>
</dbReference>
<dbReference type="SUPFAM" id="SSF53927">
    <property type="entry name" value="Cytidine deaminase-like"/>
    <property type="match status" value="1"/>
</dbReference>
<feature type="domain" description="CMP/dCMP-type deaminase" evidence="2">
    <location>
        <begin position="227"/>
        <end position="436"/>
    </location>
</feature>
<dbReference type="InterPro" id="IPR015517">
    <property type="entry name" value="dCMP_deaminase-rel"/>
</dbReference>
<reference evidence="3" key="1">
    <citation type="submission" date="2022-04" db="EMBL/GenBank/DDBJ databases">
        <title>Tomato heritable bacteria conferring resistance against bacterial wilt.</title>
        <authorList>
            <person name="Yin J."/>
        </authorList>
    </citation>
    <scope>NUCLEOTIDE SEQUENCE</scope>
    <source>
        <strain evidence="3">Cra20</strain>
    </source>
</reference>
<dbReference type="PROSITE" id="PS51747">
    <property type="entry name" value="CYT_DCMP_DEAMINASES_2"/>
    <property type="match status" value="1"/>
</dbReference>
<dbReference type="InterPro" id="IPR002125">
    <property type="entry name" value="CMP_dCMP_dom"/>
</dbReference>
<keyword evidence="1" id="KW-0378">Hydrolase</keyword>
<dbReference type="Gene3D" id="3.40.50.300">
    <property type="entry name" value="P-loop containing nucleotide triphosphate hydrolases"/>
    <property type="match status" value="1"/>
</dbReference>
<proteinExistence type="predicted"/>
<accession>A0ABU3N273</accession>
<evidence type="ECO:0000259" key="2">
    <source>
        <dbReference type="PROSITE" id="PS51747"/>
    </source>
</evidence>
<comment type="caution">
    <text evidence="3">The sequence shown here is derived from an EMBL/GenBank/DDBJ whole genome shotgun (WGS) entry which is preliminary data.</text>
</comment>
<gene>
    <name evidence="3" type="ORF">MZO42_01315</name>
</gene>
<organism evidence="3">
    <name type="scientific">Sphingomonas psychrotolerans</name>
    <dbReference type="NCBI Taxonomy" id="1327635"/>
    <lineage>
        <taxon>Bacteria</taxon>
        <taxon>Pseudomonadati</taxon>
        <taxon>Pseudomonadota</taxon>
        <taxon>Alphaproteobacteria</taxon>
        <taxon>Sphingomonadales</taxon>
        <taxon>Sphingomonadaceae</taxon>
        <taxon>Sphingomonas</taxon>
    </lineage>
</organism>
<dbReference type="EMBL" id="JALMLT010000001">
    <property type="protein sequence ID" value="MDT8757325.1"/>
    <property type="molecule type" value="Genomic_DNA"/>
</dbReference>
<protein>
    <submittedName>
        <fullName evidence="3">Deaminase</fullName>
    </submittedName>
</protein>
<evidence type="ECO:0000313" key="3">
    <source>
        <dbReference type="EMBL" id="MDT8757325.1"/>
    </source>
</evidence>
<dbReference type="InterPro" id="IPR027417">
    <property type="entry name" value="P-loop_NTPase"/>
</dbReference>
<dbReference type="PANTHER" id="PTHR11086:SF18">
    <property type="entry name" value="DEOXYCYTIDYLATE DEAMINASE"/>
    <property type="match status" value="1"/>
</dbReference>
<dbReference type="Gene3D" id="3.40.140.10">
    <property type="entry name" value="Cytidine Deaminase, domain 2"/>
    <property type="match status" value="1"/>
</dbReference>
<sequence length="505" mass="56733">MGYLSATIKITDEIDKLPSSAQYPSIESFYNLMRYKMAHASALCKKERDASYLMRIAIAAIQREREILREQDPLPFDEYSDSEAKSSEDVKDIAFHELTGENVPAFRSAFVIRQIKRPEEVSLLRFVYGDQFILLSGYGTQADRQKILQEKIRFNESGDSKQSREVYLANQLMELDASEDNDEYGQHLREVFHLADVVVDGISHSKMRTDIERFINALFGLNETAPTKQEYGMYSAHSASLRSTDLSRQVGAAIFSREGVVLAQGCNEVPKAFGGTYWDGEEPDYRDIKLGKDSNDVLKMDVLKDLIERMKKNGILSDKVVKAGSPTQIANFLIGRTKGPNEFEDLRGSLKNSKILDLTEYGRVVHAEMNSICDAARTGIPLAGSTLYTTTFPCHNCAKHIIAAGIHEVVFLEPYPKSKAKDLHANEIEIEGDAPEKVMFNFFSGITPARYEKIFYKSKRKKNGIAVRWQYDVPTPMVNVTSPTYMSLEGLVAVNVDPPVIENGA</sequence>
<dbReference type="InterPro" id="IPR016193">
    <property type="entry name" value="Cytidine_deaminase-like"/>
</dbReference>